<proteinExistence type="predicted"/>
<feature type="region of interest" description="Disordered" evidence="4">
    <location>
        <begin position="169"/>
        <end position="199"/>
    </location>
</feature>
<feature type="domain" description="RRM" evidence="5">
    <location>
        <begin position="305"/>
        <end position="380"/>
    </location>
</feature>
<dbReference type="Pfam" id="PF00076">
    <property type="entry name" value="RRM_1"/>
    <property type="match status" value="3"/>
</dbReference>
<evidence type="ECO:0000256" key="1">
    <source>
        <dbReference type="ARBA" id="ARBA00022737"/>
    </source>
</evidence>
<keyword evidence="2 3" id="KW-0694">RNA-binding</keyword>
<evidence type="ECO:0000313" key="6">
    <source>
        <dbReference type="EMBL" id="KAK2161824.1"/>
    </source>
</evidence>
<feature type="domain" description="RRM" evidence="5">
    <location>
        <begin position="2"/>
        <end position="79"/>
    </location>
</feature>
<comment type="caution">
    <text evidence="6">The sequence shown here is derived from an EMBL/GenBank/DDBJ whole genome shotgun (WGS) entry which is preliminary data.</text>
</comment>
<dbReference type="InterPro" id="IPR012677">
    <property type="entry name" value="Nucleotide-bd_a/b_plait_sf"/>
</dbReference>
<evidence type="ECO:0000256" key="3">
    <source>
        <dbReference type="PROSITE-ProRule" id="PRU00176"/>
    </source>
</evidence>
<keyword evidence="1" id="KW-0677">Repeat</keyword>
<dbReference type="Proteomes" id="UP001208570">
    <property type="component" value="Unassembled WGS sequence"/>
</dbReference>
<organism evidence="6 7">
    <name type="scientific">Paralvinella palmiformis</name>
    <dbReference type="NCBI Taxonomy" id="53620"/>
    <lineage>
        <taxon>Eukaryota</taxon>
        <taxon>Metazoa</taxon>
        <taxon>Spiralia</taxon>
        <taxon>Lophotrochozoa</taxon>
        <taxon>Annelida</taxon>
        <taxon>Polychaeta</taxon>
        <taxon>Sedentaria</taxon>
        <taxon>Canalipalpata</taxon>
        <taxon>Terebellida</taxon>
        <taxon>Terebelliformia</taxon>
        <taxon>Alvinellidae</taxon>
        <taxon>Paralvinella</taxon>
    </lineage>
</organism>
<evidence type="ECO:0000256" key="2">
    <source>
        <dbReference type="ARBA" id="ARBA00022884"/>
    </source>
</evidence>
<dbReference type="SMART" id="SM00360">
    <property type="entry name" value="RRM"/>
    <property type="match status" value="3"/>
</dbReference>
<dbReference type="EMBL" id="JAODUP010000109">
    <property type="protein sequence ID" value="KAK2161824.1"/>
    <property type="molecule type" value="Genomic_DNA"/>
</dbReference>
<protein>
    <recommendedName>
        <fullName evidence="5">RRM domain-containing protein</fullName>
    </recommendedName>
</protein>
<evidence type="ECO:0000313" key="7">
    <source>
        <dbReference type="Proteomes" id="UP001208570"/>
    </source>
</evidence>
<name>A0AAD9JYW9_9ANNE</name>
<dbReference type="GO" id="GO:0003723">
    <property type="term" value="F:RNA binding"/>
    <property type="evidence" value="ECO:0007669"/>
    <property type="project" value="UniProtKB-UniRule"/>
</dbReference>
<evidence type="ECO:0000256" key="4">
    <source>
        <dbReference type="SAM" id="MobiDB-lite"/>
    </source>
</evidence>
<dbReference type="PROSITE" id="PS50102">
    <property type="entry name" value="RRM"/>
    <property type="match status" value="2"/>
</dbReference>
<dbReference type="SUPFAM" id="SSF54928">
    <property type="entry name" value="RNA-binding domain, RBD"/>
    <property type="match status" value="3"/>
</dbReference>
<evidence type="ECO:0000259" key="5">
    <source>
        <dbReference type="PROSITE" id="PS50102"/>
    </source>
</evidence>
<dbReference type="AlphaFoldDB" id="A0AAD9JYW9"/>
<accession>A0AAD9JYW9</accession>
<gene>
    <name evidence="6" type="ORF">LSH36_109g05062</name>
</gene>
<dbReference type="InterPro" id="IPR000504">
    <property type="entry name" value="RRM_dom"/>
</dbReference>
<keyword evidence="7" id="KW-1185">Reference proteome</keyword>
<reference evidence="6" key="1">
    <citation type="journal article" date="2023" name="Mol. Biol. Evol.">
        <title>Third-Generation Sequencing Reveals the Adaptive Role of the Epigenome in Three Deep-Sea Polychaetes.</title>
        <authorList>
            <person name="Perez M."/>
            <person name="Aroh O."/>
            <person name="Sun Y."/>
            <person name="Lan Y."/>
            <person name="Juniper S.K."/>
            <person name="Young C.R."/>
            <person name="Angers B."/>
            <person name="Qian P.Y."/>
        </authorList>
    </citation>
    <scope>NUCLEOTIDE SEQUENCE</scope>
    <source>
        <strain evidence="6">P08H-3</strain>
    </source>
</reference>
<dbReference type="PANTHER" id="PTHR24012">
    <property type="entry name" value="RNA BINDING PROTEIN"/>
    <property type="match status" value="1"/>
</dbReference>
<feature type="region of interest" description="Disordered" evidence="4">
    <location>
        <begin position="113"/>
        <end position="134"/>
    </location>
</feature>
<sequence length="392" mass="44735">MSRVIVKNLPKKISEERLRRLFEAAGQITDCSLKYTVDGVFRKFAFIGYRSEPEAAFAVSHFNKTYIDTSCIQLTEDTEFQEFVAVHNSHSTKSLWSNDATVCDQVKEVKLSKGKRSRNSEMKPDTGISTKETTSLEVPVTVDTSTASSKDVSDFEYLKSKVTSYLLNDEESDKESETVSHKLSNPSETDSSDSEVEKEIVSEKEECQFNYIVKMKGLPLNIKQLQITTFFSPIKIKDIKIPHHIKEKKGTRVASVTFLTEKDMEQAMRRNKNCIGQKKIFLHKVKEKIKTTARKQPALWEIKSGRLFIRNLAYCCKEEDLEELFSKYGPLTEVNLPLDGFTKKIKGFAFLTYMMPEHAVKAYTDLDGKVFQVRLTPTPLSVISSLIWLTLL</sequence>
<dbReference type="Gene3D" id="3.30.70.330">
    <property type="match status" value="3"/>
</dbReference>
<dbReference type="InterPro" id="IPR035979">
    <property type="entry name" value="RBD_domain_sf"/>
</dbReference>